<dbReference type="Pfam" id="PF00989">
    <property type="entry name" value="PAS"/>
    <property type="match status" value="2"/>
</dbReference>
<dbReference type="SUPFAM" id="SSF47384">
    <property type="entry name" value="Homodimeric domain of signal transducing histidine kinase"/>
    <property type="match status" value="1"/>
</dbReference>
<feature type="domain" description="PAC" evidence="8">
    <location>
        <begin position="1115"/>
        <end position="1168"/>
    </location>
</feature>
<dbReference type="SMART" id="SM00388">
    <property type="entry name" value="HisKA"/>
    <property type="match status" value="1"/>
</dbReference>
<dbReference type="Pfam" id="PF08447">
    <property type="entry name" value="PAS_3"/>
    <property type="match status" value="4"/>
</dbReference>
<evidence type="ECO:0000256" key="2">
    <source>
        <dbReference type="ARBA" id="ARBA00012438"/>
    </source>
</evidence>
<feature type="domain" description="Histidine kinase" evidence="6">
    <location>
        <begin position="1561"/>
        <end position="1790"/>
    </location>
</feature>
<dbReference type="GO" id="GO:0006355">
    <property type="term" value="P:regulation of DNA-templated transcription"/>
    <property type="evidence" value="ECO:0007669"/>
    <property type="project" value="InterPro"/>
</dbReference>
<keyword evidence="4" id="KW-0808">Transferase</keyword>
<evidence type="ECO:0000259" key="7">
    <source>
        <dbReference type="PROSITE" id="PS50112"/>
    </source>
</evidence>
<dbReference type="InterPro" id="IPR013767">
    <property type="entry name" value="PAS_fold"/>
</dbReference>
<dbReference type="PANTHER" id="PTHR43304:SF1">
    <property type="entry name" value="PAC DOMAIN-CONTAINING PROTEIN"/>
    <property type="match status" value="1"/>
</dbReference>
<proteinExistence type="predicted"/>
<dbReference type="NCBIfam" id="TIGR00229">
    <property type="entry name" value="sensory_box"/>
    <property type="match status" value="12"/>
</dbReference>
<reference evidence="9 10" key="1">
    <citation type="submission" date="2008-06" db="EMBL/GenBank/DDBJ databases">
        <title>Complete sequence of Chloroherpeton thalassium ATCC 35110.</title>
        <authorList>
            <consortium name="US DOE Joint Genome Institute"/>
            <person name="Lucas S."/>
            <person name="Copeland A."/>
            <person name="Lapidus A."/>
            <person name="Glavina del Rio T."/>
            <person name="Dalin E."/>
            <person name="Tice H."/>
            <person name="Bruce D."/>
            <person name="Goodwin L."/>
            <person name="Pitluck S."/>
            <person name="Schmutz J."/>
            <person name="Larimer F."/>
            <person name="Land M."/>
            <person name="Hauser L."/>
            <person name="Kyrpides N."/>
            <person name="Mikhailova N."/>
            <person name="Liu Z."/>
            <person name="Li T."/>
            <person name="Zhao F."/>
            <person name="Overmann J."/>
            <person name="Bryant D.A."/>
            <person name="Richardson P."/>
        </authorList>
    </citation>
    <scope>NUCLEOTIDE SEQUENCE [LARGE SCALE GENOMIC DNA]</scope>
    <source>
        <strain evidence="10">ATCC 35110 / GB-78</strain>
    </source>
</reference>
<dbReference type="EC" id="2.7.13.3" evidence="2"/>
<dbReference type="InterPro" id="IPR000014">
    <property type="entry name" value="PAS"/>
</dbReference>
<feature type="domain" description="PAC" evidence="8">
    <location>
        <begin position="598"/>
        <end position="652"/>
    </location>
</feature>
<feature type="domain" description="PAS" evidence="7">
    <location>
        <begin position="168"/>
        <end position="210"/>
    </location>
</feature>
<evidence type="ECO:0000259" key="8">
    <source>
        <dbReference type="PROSITE" id="PS50113"/>
    </source>
</evidence>
<feature type="domain" description="PAC" evidence="8">
    <location>
        <begin position="1376"/>
        <end position="1426"/>
    </location>
</feature>
<evidence type="ECO:0000256" key="3">
    <source>
        <dbReference type="ARBA" id="ARBA00022553"/>
    </source>
</evidence>
<dbReference type="EMBL" id="CP001100">
    <property type="protein sequence ID" value="ACF14634.1"/>
    <property type="molecule type" value="Genomic_DNA"/>
</dbReference>
<dbReference type="Pfam" id="PF02518">
    <property type="entry name" value="HATPase_c"/>
    <property type="match status" value="1"/>
</dbReference>
<dbReference type="OrthoDB" id="597665at2"/>
<feature type="domain" description="PAC" evidence="8">
    <location>
        <begin position="1496"/>
        <end position="1548"/>
    </location>
</feature>
<dbReference type="InterPro" id="IPR036097">
    <property type="entry name" value="HisK_dim/P_sf"/>
</dbReference>
<dbReference type="Gene3D" id="1.10.287.130">
    <property type="match status" value="1"/>
</dbReference>
<feature type="domain" description="PAS" evidence="7">
    <location>
        <begin position="11"/>
        <end position="72"/>
    </location>
</feature>
<dbReference type="Pfam" id="PF00512">
    <property type="entry name" value="HisKA"/>
    <property type="match status" value="1"/>
</dbReference>
<evidence type="ECO:0000256" key="4">
    <source>
        <dbReference type="ARBA" id="ARBA00022679"/>
    </source>
</evidence>
<dbReference type="InterPro" id="IPR004358">
    <property type="entry name" value="Sig_transdc_His_kin-like_C"/>
</dbReference>
<dbReference type="SMART" id="SM00387">
    <property type="entry name" value="HATPase_c"/>
    <property type="match status" value="1"/>
</dbReference>
<dbReference type="KEGG" id="cts:Ctha_2183"/>
<gene>
    <name evidence="9" type="ordered locus">Ctha_2183</name>
</gene>
<evidence type="ECO:0000256" key="5">
    <source>
        <dbReference type="ARBA" id="ARBA00022777"/>
    </source>
</evidence>
<dbReference type="InterPro" id="IPR036890">
    <property type="entry name" value="HATPase_C_sf"/>
</dbReference>
<dbReference type="SUPFAM" id="SSF55785">
    <property type="entry name" value="PYP-like sensor domain (PAS domain)"/>
    <property type="match status" value="12"/>
</dbReference>
<dbReference type="InterPro" id="IPR035965">
    <property type="entry name" value="PAS-like_dom_sf"/>
</dbReference>
<keyword evidence="5 9" id="KW-0418">Kinase</keyword>
<feature type="domain" description="PAC" evidence="8">
    <location>
        <begin position="733"/>
        <end position="784"/>
    </location>
</feature>
<feature type="domain" description="PAC" evidence="8">
    <location>
        <begin position="474"/>
        <end position="526"/>
    </location>
</feature>
<dbReference type="SUPFAM" id="SSF55874">
    <property type="entry name" value="ATPase domain of HSP90 chaperone/DNA topoisomerase II/histidine kinase"/>
    <property type="match status" value="1"/>
</dbReference>
<dbReference type="InterPro" id="IPR001610">
    <property type="entry name" value="PAC"/>
</dbReference>
<dbReference type="Gene3D" id="3.30.450.20">
    <property type="entry name" value="PAS domain"/>
    <property type="match status" value="12"/>
</dbReference>
<dbReference type="STRING" id="517418.Ctha_2183"/>
<feature type="domain" description="PAS" evidence="7">
    <location>
        <begin position="394"/>
        <end position="466"/>
    </location>
</feature>
<name>B3QVY0_CHLT3</name>
<dbReference type="PROSITE" id="PS50109">
    <property type="entry name" value="HIS_KIN"/>
    <property type="match status" value="1"/>
</dbReference>
<protein>
    <recommendedName>
        <fullName evidence="2">histidine kinase</fullName>
        <ecNumber evidence="2">2.7.13.3</ecNumber>
    </recommendedName>
</protein>
<feature type="domain" description="PAC" evidence="8">
    <location>
        <begin position="861"/>
        <end position="912"/>
    </location>
</feature>
<dbReference type="Pfam" id="PF13426">
    <property type="entry name" value="PAS_9"/>
    <property type="match status" value="5"/>
</dbReference>
<dbReference type="InterPro" id="IPR052162">
    <property type="entry name" value="Sensor_kinase/Photoreceptor"/>
</dbReference>
<dbReference type="PROSITE" id="PS50112">
    <property type="entry name" value="PAS"/>
    <property type="match status" value="7"/>
</dbReference>
<feature type="domain" description="PAS" evidence="7">
    <location>
        <begin position="267"/>
        <end position="338"/>
    </location>
</feature>
<dbReference type="InterPro" id="IPR005467">
    <property type="entry name" value="His_kinase_dom"/>
</dbReference>
<dbReference type="PRINTS" id="PR00344">
    <property type="entry name" value="BCTRLSENSOR"/>
</dbReference>
<dbReference type="eggNOG" id="COG2202">
    <property type="taxonomic scope" value="Bacteria"/>
</dbReference>
<dbReference type="SMART" id="SM00086">
    <property type="entry name" value="PAC"/>
    <property type="match status" value="11"/>
</dbReference>
<feature type="domain" description="PAC" evidence="8">
    <location>
        <begin position="341"/>
        <end position="393"/>
    </location>
</feature>
<dbReference type="InterPro" id="IPR000700">
    <property type="entry name" value="PAS-assoc_C"/>
</dbReference>
<dbReference type="PANTHER" id="PTHR43304">
    <property type="entry name" value="PHYTOCHROME-LIKE PROTEIN CPH1"/>
    <property type="match status" value="1"/>
</dbReference>
<evidence type="ECO:0000256" key="1">
    <source>
        <dbReference type="ARBA" id="ARBA00000085"/>
    </source>
</evidence>
<dbReference type="InterPro" id="IPR003661">
    <property type="entry name" value="HisK_dim/P_dom"/>
</dbReference>
<keyword evidence="10" id="KW-1185">Reference proteome</keyword>
<dbReference type="SMART" id="SM00091">
    <property type="entry name" value="PAS"/>
    <property type="match status" value="11"/>
</dbReference>
<dbReference type="CDD" id="cd00130">
    <property type="entry name" value="PAS"/>
    <property type="match status" value="10"/>
</dbReference>
<sequence>MQNALPKLQPVENGLGSIFDGADEALILHDFNGKIIDGNRSACEQLGYTKAELRQLSIKDVASSRFYQFFHERVSLVRQKGFAFFEASHITKEGKEIPIEVSCLLMANNGEPAILVSARDISDRKDAERVRTESAFIQSTISELVSDFIFKNVMHEDGTIEPIWTVGAMKKCTGFSLEELKALPNGWHSILHPDDVAKVESVLKKILSNEKIYHEYRIFYAATEEVRWVGEHIHPVWDDEKQRVTAFYGAVQNITEKKQAESAFREATLWLKSTFNALDAAIFIATADRKLVDMNKSAERMFGYSRQELLGLSSEHLHVDRAHFIAFGKRLQRSFKRGETARFEFEWKRKNGEIFPTEHVVTSLVQDDGKLLGILSVVRDISERRRAEIAIRESERKYRLLAENSSDIIVMFDKNFRITYASPSAERLTGFSMAEALAMQFKDVLTPESFQKSMQIFHARRTMFSNSRGMNYEVRMELQHVRKDGSTFWAEDILMPIWNEHHLLDGFLVTVRDISDRKKAEDSLRESEANLSALISNSEDQVWSVDQNYNLIVANVIFHEKFKSQFGVDLKIGESVLPIEVPERLRKKWRSIYNKALRGDRFRIQRKQGKEAQEYIDYLFNPIKTATGEVVGTTISGRDVTELIQARQLLEAESSFRHSIITSLSEGLSVCHDIDDAPFMKFTIWNDQMGKITGYTKDEINRTGWLFSLYPEKALQEKVQQRIQQMRNGQDVLHEEWEITHASGQKRTVLISMSLLHTNDGKQHFLSLMLDITERKQTERALFESQNRYRVATFAGKVGVWDWNVQTGEIFVDPHLKILLGYEEQDLSNHIDAWRVIIPSEDLALIEKSIEQHIENRTPHFEIAHRMFNKDGTVRWFLRRGYAVRKKGEVVRIVGTDTDITERKRVEESLTVREATLQGIFKAAQVGIGFSRRQILQEANDMLCQILGYQKEEMIGQHVKCFYSTEEEFVRVEKKKREQIEKYGASNVEMKGRCKDGTIIDLMLSIAPIRPKSIADGVIFTALDITQRKISETALRESEARYRTVSELMSDYIYSVLITNEGKMVLEWMTSGYAKITGSSPGESGWREKLLNMIFPADQALFTQHLQKARSGQKSKVEVRILSKNREQRWLRDYIKPIFEPGTGKLIRLVGAMQDITERKWAEAAMKESSKKYRLLAENSSDVIATLDKNLNFTYISPAVRRLLGYEPEEVLRMTPEDLLTEDSYRMAMKEYASRMEKMRYGQMWLYDFREEIELKRKDGLTVFAEYISTPLLDSDGQLIGFLTTARNITKRKHAEAALRLSEEKFSKAFRSSPDAMMIMRLSDGVYIDANDAFLEITGYSRDEVMGRTAFELGIWLSSKERERLISLLKQYKFVRNFEAPYVIKSGEPRFCQLSAEIIDIKGEPHIITIARDVTQKKRIEEKIYFQASLLEQVRNIVFVTDMEGRVTYWNHFAEIVYQWTSSEVVGKNAIDLLVPKAEQPLATKLYFHALEKGYWEGEQQLMRKDGRAFPCFCAVTLLKDPEGKNIGVIRVGTDVSERRELEEQLRQAQKMEAVGRLTGGVAHDFNNLLTAVLGNAEILEKKLTGNEFVLKNIERIKASATRGSELTRKLLTFSRQKKGFSKPVQINKCIENVIGLMEHTIDKRIDVLTSLCSENLVVMGDENQLEMVLLNLAVNASDAMSPVLDMKKEGKLCFETRIEKISKTFAEQHQLELAQSYVRISVSDTGTGIPDEIRQKIFEPFFTTKDIESGTGLGLAITYGAVKSHRGAILLESEVGVGSTFHIYLPRYKS</sequence>
<feature type="domain" description="PAS" evidence="7">
    <location>
        <begin position="1169"/>
        <end position="1239"/>
    </location>
</feature>
<dbReference type="eggNOG" id="COG4191">
    <property type="taxonomic scope" value="Bacteria"/>
</dbReference>
<dbReference type="InterPro" id="IPR013655">
    <property type="entry name" value="PAS_fold_3"/>
</dbReference>
<evidence type="ECO:0000313" key="9">
    <source>
        <dbReference type="EMBL" id="ACF14634.1"/>
    </source>
</evidence>
<dbReference type="GO" id="GO:0000155">
    <property type="term" value="F:phosphorelay sensor kinase activity"/>
    <property type="evidence" value="ECO:0007669"/>
    <property type="project" value="InterPro"/>
</dbReference>
<evidence type="ECO:0000259" key="6">
    <source>
        <dbReference type="PROSITE" id="PS50109"/>
    </source>
</evidence>
<feature type="domain" description="PAC" evidence="8">
    <location>
        <begin position="986"/>
        <end position="1037"/>
    </location>
</feature>
<dbReference type="Gene3D" id="3.30.565.10">
    <property type="entry name" value="Histidine kinase-like ATPase, C-terminal domain"/>
    <property type="match status" value="1"/>
</dbReference>
<dbReference type="CDD" id="cd00082">
    <property type="entry name" value="HisKA"/>
    <property type="match status" value="1"/>
</dbReference>
<feature type="domain" description="PAS" evidence="7">
    <location>
        <begin position="1302"/>
        <end position="1351"/>
    </location>
</feature>
<accession>B3QVY0</accession>
<feature type="domain" description="PAS" evidence="7">
    <location>
        <begin position="1430"/>
        <end position="1494"/>
    </location>
</feature>
<dbReference type="HOGENOM" id="CLU_238331_0_0_10"/>
<feature type="domain" description="PAC" evidence="8">
    <location>
        <begin position="212"/>
        <end position="266"/>
    </location>
</feature>
<dbReference type="Proteomes" id="UP000001208">
    <property type="component" value="Chromosome"/>
</dbReference>
<dbReference type="eggNOG" id="COG3829">
    <property type="taxonomic scope" value="Bacteria"/>
</dbReference>
<dbReference type="Gene3D" id="2.10.70.100">
    <property type="match status" value="1"/>
</dbReference>
<feature type="domain" description="PAC" evidence="8">
    <location>
        <begin position="1249"/>
        <end position="1301"/>
    </location>
</feature>
<comment type="catalytic activity">
    <reaction evidence="1">
        <text>ATP + protein L-histidine = ADP + protein N-phospho-L-histidine.</text>
        <dbReference type="EC" id="2.7.13.3"/>
    </reaction>
</comment>
<evidence type="ECO:0000313" key="10">
    <source>
        <dbReference type="Proteomes" id="UP000001208"/>
    </source>
</evidence>
<dbReference type="InterPro" id="IPR003594">
    <property type="entry name" value="HATPase_dom"/>
</dbReference>
<organism evidence="9 10">
    <name type="scientific">Chloroherpeton thalassium (strain ATCC 35110 / GB-78)</name>
    <dbReference type="NCBI Taxonomy" id="517418"/>
    <lineage>
        <taxon>Bacteria</taxon>
        <taxon>Pseudomonadati</taxon>
        <taxon>Chlorobiota</taxon>
        <taxon>Chlorobiia</taxon>
        <taxon>Chlorobiales</taxon>
        <taxon>Chloroherpetonaceae</taxon>
        <taxon>Chloroherpeton</taxon>
    </lineage>
</organism>
<dbReference type="RefSeq" id="WP_012500717.1">
    <property type="nucleotide sequence ID" value="NC_011026.1"/>
</dbReference>
<keyword evidence="3" id="KW-0597">Phosphoprotein</keyword>
<dbReference type="PROSITE" id="PS50113">
    <property type="entry name" value="PAC"/>
    <property type="match status" value="11"/>
</dbReference>